<keyword evidence="2" id="KW-1185">Reference proteome</keyword>
<dbReference type="RefSeq" id="WP_015460104.1">
    <property type="nucleotide sequence ID" value="NZ_PHHF01000076.1"/>
</dbReference>
<dbReference type="Proteomes" id="UP000241206">
    <property type="component" value="Unassembled WGS sequence"/>
</dbReference>
<reference evidence="1 2" key="1">
    <citation type="submission" date="2017-11" db="EMBL/GenBank/DDBJ databases">
        <title>Sphingomonas oleivorans sp. nov., isolated from oil-contaminated soil.</title>
        <authorList>
            <person name="Wang L."/>
            <person name="Chen L."/>
        </authorList>
    </citation>
    <scope>NUCLEOTIDE SEQUENCE [LARGE SCALE GENOMIC DNA]</scope>
    <source>
        <strain evidence="1 2">K101</strain>
    </source>
</reference>
<protein>
    <submittedName>
        <fullName evidence="1">Uncharacterized protein</fullName>
    </submittedName>
</protein>
<evidence type="ECO:0000313" key="1">
    <source>
        <dbReference type="EMBL" id="PTD16969.1"/>
    </source>
</evidence>
<gene>
    <name evidence="1" type="ORF">CV103_18200</name>
</gene>
<dbReference type="EMBL" id="PHHF01000076">
    <property type="protein sequence ID" value="PTD16969.1"/>
    <property type="molecule type" value="Genomic_DNA"/>
</dbReference>
<name>A0A2T4HMF7_9SPHN</name>
<comment type="caution">
    <text evidence="1">The sequence shown here is derived from an EMBL/GenBank/DDBJ whole genome shotgun (WGS) entry which is preliminary data.</text>
</comment>
<proteinExistence type="predicted"/>
<organism evidence="1 2">
    <name type="scientific">Edaphosphingomonas fennica</name>
    <dbReference type="NCBI Taxonomy" id="114404"/>
    <lineage>
        <taxon>Bacteria</taxon>
        <taxon>Pseudomonadati</taxon>
        <taxon>Pseudomonadota</taxon>
        <taxon>Alphaproteobacteria</taxon>
        <taxon>Sphingomonadales</taxon>
        <taxon>Rhizorhabdaceae</taxon>
        <taxon>Edaphosphingomonas</taxon>
    </lineage>
</organism>
<dbReference type="AlphaFoldDB" id="A0A2T4HMF7"/>
<evidence type="ECO:0000313" key="2">
    <source>
        <dbReference type="Proteomes" id="UP000241206"/>
    </source>
</evidence>
<sequence>MNRRIDAAARQRVAMLIAALRETAEAELPAGLAVEGRDDGIAISGPGLARRLAYDGSLRGLAFAMRGMRRRG</sequence>
<accession>A0A2T4HMF7</accession>